<evidence type="ECO:0000256" key="9">
    <source>
        <dbReference type="ARBA" id="ARBA00022679"/>
    </source>
</evidence>
<evidence type="ECO:0000256" key="15">
    <source>
        <dbReference type="ARBA" id="ARBA00023026"/>
    </source>
</evidence>
<keyword evidence="11" id="KW-0547">Nucleotide-binding</keyword>
<keyword evidence="15" id="KW-0843">Virulence</keyword>
<feature type="domain" description="PAS" evidence="18">
    <location>
        <begin position="19"/>
        <end position="92"/>
    </location>
</feature>
<accession>A0A175RF62</accession>
<dbReference type="PROSITE" id="PS50112">
    <property type="entry name" value="PAS"/>
    <property type="match status" value="2"/>
</dbReference>
<dbReference type="InterPro" id="IPR035965">
    <property type="entry name" value="PAS-like_dom_sf"/>
</dbReference>
<evidence type="ECO:0000256" key="16">
    <source>
        <dbReference type="ARBA" id="ARBA00023170"/>
    </source>
</evidence>
<dbReference type="InterPro" id="IPR013655">
    <property type="entry name" value="PAS_fold_3"/>
</dbReference>
<keyword evidence="6" id="KW-0716">Sensory transduction</keyword>
<evidence type="ECO:0000256" key="6">
    <source>
        <dbReference type="ARBA" id="ARBA00022606"/>
    </source>
</evidence>
<evidence type="ECO:0000256" key="10">
    <source>
        <dbReference type="ARBA" id="ARBA00022737"/>
    </source>
</evidence>
<feature type="domain" description="PAS" evidence="18">
    <location>
        <begin position="166"/>
        <end position="237"/>
    </location>
</feature>
<keyword evidence="7" id="KW-0285">Flavoprotein</keyword>
<evidence type="ECO:0000259" key="18">
    <source>
        <dbReference type="PROSITE" id="PS50112"/>
    </source>
</evidence>
<keyword evidence="10" id="KW-0677">Repeat</keyword>
<dbReference type="EC" id="2.7.13.3" evidence="2"/>
<dbReference type="InterPro" id="IPR001610">
    <property type="entry name" value="PAC"/>
</dbReference>
<feature type="coiled-coil region" evidence="17">
    <location>
        <begin position="135"/>
        <end position="169"/>
    </location>
</feature>
<comment type="caution">
    <text evidence="20">The sequence shown here is derived from an EMBL/GenBank/DDBJ whole genome shotgun (WGS) entry which is preliminary data.</text>
</comment>
<dbReference type="SMART" id="SM00911">
    <property type="entry name" value="HWE_HK"/>
    <property type="match status" value="1"/>
</dbReference>
<keyword evidence="8" id="KW-0288">FMN</keyword>
<evidence type="ECO:0000313" key="20">
    <source>
        <dbReference type="EMBL" id="KTQ98032.1"/>
    </source>
</evidence>
<evidence type="ECO:0000256" key="5">
    <source>
        <dbReference type="ARBA" id="ARBA00022553"/>
    </source>
</evidence>
<keyword evidence="9" id="KW-0808">Transferase</keyword>
<evidence type="ECO:0000256" key="14">
    <source>
        <dbReference type="ARBA" id="ARBA00022991"/>
    </source>
</evidence>
<dbReference type="Gene3D" id="3.30.450.20">
    <property type="entry name" value="PAS domain"/>
    <property type="match status" value="2"/>
</dbReference>
<dbReference type="GO" id="GO:0009881">
    <property type="term" value="F:photoreceptor activity"/>
    <property type="evidence" value="ECO:0007669"/>
    <property type="project" value="UniProtKB-KW"/>
</dbReference>
<dbReference type="STRING" id="401562.NS365_01415"/>
<feature type="domain" description="PAC" evidence="19">
    <location>
        <begin position="240"/>
        <end position="292"/>
    </location>
</feature>
<dbReference type="InterPro" id="IPR036890">
    <property type="entry name" value="HATPase_C_sf"/>
</dbReference>
<sequence length="485" mass="54478">MDHPNQAGIAETLLPVGSAGNPFVAAVQATRMPMVITDPKQPDNPIIFANEAFSKLTGYEPAEIIGRNCRFLQGPETSAEALARLSEAVARRERIEIDLVNYNKKGERFWNRLLVSPVFDEAGDLSYFFASQADVTLEKERLVQLREDRDALEREVERRTRALVQSEERMRFVLEAGRLGFWTLELEPLELICSDACKSNVGLAPDEDLPYERFLNAILDEDRERMQDAVRTSIEERQNYDIEYRVRTPSGEVRWLQVRGQPAYDPEGRPLRLVGISLDITDRKRSEEHRALLTAELNHRVKNSMATIQSIASQTLRFSTSLAEAQTTLDARLQSLARAHDVLTRESWEGADMVNVVADALSSFQSSGFRRFTIAGPSVRLSPRMALAFVMALHELATNAVKYGALSVDAGRVVVNWDQLDGPAGPRFWFRWEEIGGPLVQAPSRRGFGTRVIERALGAEFNGQAETEFRERGIVFTLDAPSPSV</sequence>
<dbReference type="SMART" id="SM00091">
    <property type="entry name" value="PAS"/>
    <property type="match status" value="2"/>
</dbReference>
<keyword evidence="16" id="KW-0675">Receptor</keyword>
<evidence type="ECO:0000256" key="3">
    <source>
        <dbReference type="ARBA" id="ARBA00021740"/>
    </source>
</evidence>
<evidence type="ECO:0000256" key="2">
    <source>
        <dbReference type="ARBA" id="ARBA00012438"/>
    </source>
</evidence>
<dbReference type="NCBIfam" id="TIGR00229">
    <property type="entry name" value="sensory_box"/>
    <property type="match status" value="2"/>
</dbReference>
<keyword evidence="12 20" id="KW-0418">Kinase</keyword>
<dbReference type="PATRIC" id="fig|401562.3.peg.3682"/>
<evidence type="ECO:0000256" key="13">
    <source>
        <dbReference type="ARBA" id="ARBA00022840"/>
    </source>
</evidence>
<gene>
    <name evidence="20" type="ORF">NS226_02730</name>
</gene>
<dbReference type="PANTHER" id="PTHR41523">
    <property type="entry name" value="TWO-COMPONENT SYSTEM SENSOR PROTEIN"/>
    <property type="match status" value="1"/>
</dbReference>
<keyword evidence="5" id="KW-0597">Phosphoprotein</keyword>
<evidence type="ECO:0000259" key="19">
    <source>
        <dbReference type="PROSITE" id="PS50113"/>
    </source>
</evidence>
<dbReference type="EMBL" id="LDPZ01000005">
    <property type="protein sequence ID" value="KTQ98032.1"/>
    <property type="molecule type" value="Genomic_DNA"/>
</dbReference>
<dbReference type="Gene3D" id="3.30.565.10">
    <property type="entry name" value="Histidine kinase-like ATPase, C-terminal domain"/>
    <property type="match status" value="1"/>
</dbReference>
<evidence type="ECO:0000256" key="1">
    <source>
        <dbReference type="ARBA" id="ARBA00000085"/>
    </source>
</evidence>
<comment type="catalytic activity">
    <reaction evidence="1">
        <text>ATP + protein L-histidine = ADP + protein N-phospho-L-histidine.</text>
        <dbReference type="EC" id="2.7.13.3"/>
    </reaction>
</comment>
<name>A0A175RF62_9HYPH</name>
<evidence type="ECO:0000256" key="12">
    <source>
        <dbReference type="ARBA" id="ARBA00022777"/>
    </source>
</evidence>
<organism evidence="20 21">
    <name type="scientific">Aureimonas ureilytica</name>
    <dbReference type="NCBI Taxonomy" id="401562"/>
    <lineage>
        <taxon>Bacteria</taxon>
        <taxon>Pseudomonadati</taxon>
        <taxon>Pseudomonadota</taxon>
        <taxon>Alphaproteobacteria</taxon>
        <taxon>Hyphomicrobiales</taxon>
        <taxon>Aurantimonadaceae</taxon>
        <taxon>Aureimonas</taxon>
    </lineage>
</organism>
<dbReference type="Proteomes" id="UP000078272">
    <property type="component" value="Unassembled WGS sequence"/>
</dbReference>
<proteinExistence type="predicted"/>
<feature type="domain" description="PAC" evidence="19">
    <location>
        <begin position="93"/>
        <end position="147"/>
    </location>
</feature>
<evidence type="ECO:0000256" key="11">
    <source>
        <dbReference type="ARBA" id="ARBA00022741"/>
    </source>
</evidence>
<evidence type="ECO:0000256" key="17">
    <source>
        <dbReference type="SAM" id="Coils"/>
    </source>
</evidence>
<reference evidence="20 21" key="1">
    <citation type="journal article" date="2016" name="Front. Microbiol.">
        <title>Genomic Resource of Rice Seed Associated Bacteria.</title>
        <authorList>
            <person name="Midha S."/>
            <person name="Bansal K."/>
            <person name="Sharma S."/>
            <person name="Kumar N."/>
            <person name="Patil P.P."/>
            <person name="Chaudhry V."/>
            <person name="Patil P.B."/>
        </authorList>
    </citation>
    <scope>NUCLEOTIDE SEQUENCE [LARGE SCALE GENOMIC DNA]</scope>
    <source>
        <strain evidence="20 21">NS226</strain>
    </source>
</reference>
<dbReference type="InterPro" id="IPR000014">
    <property type="entry name" value="PAS"/>
</dbReference>
<evidence type="ECO:0000313" key="21">
    <source>
        <dbReference type="Proteomes" id="UP000078272"/>
    </source>
</evidence>
<dbReference type="Pfam" id="PF07536">
    <property type="entry name" value="HWE_HK"/>
    <property type="match status" value="1"/>
</dbReference>
<keyword evidence="17" id="KW-0175">Coiled coil</keyword>
<protein>
    <recommendedName>
        <fullName evidence="3">Blue-light-activated histidine kinase</fullName>
        <ecNumber evidence="2">2.7.13.3</ecNumber>
    </recommendedName>
</protein>
<evidence type="ECO:0000256" key="4">
    <source>
        <dbReference type="ARBA" id="ARBA00022543"/>
    </source>
</evidence>
<dbReference type="GO" id="GO:0005524">
    <property type="term" value="F:ATP binding"/>
    <property type="evidence" value="ECO:0007669"/>
    <property type="project" value="UniProtKB-KW"/>
</dbReference>
<evidence type="ECO:0000256" key="8">
    <source>
        <dbReference type="ARBA" id="ARBA00022643"/>
    </source>
</evidence>
<dbReference type="CDD" id="cd00130">
    <property type="entry name" value="PAS"/>
    <property type="match status" value="2"/>
</dbReference>
<evidence type="ECO:0000256" key="7">
    <source>
        <dbReference type="ARBA" id="ARBA00022630"/>
    </source>
</evidence>
<dbReference type="InterPro" id="IPR000700">
    <property type="entry name" value="PAS-assoc_C"/>
</dbReference>
<keyword evidence="14" id="KW-0157">Chromophore</keyword>
<dbReference type="SMART" id="SM00086">
    <property type="entry name" value="PAC"/>
    <property type="match status" value="2"/>
</dbReference>
<dbReference type="SUPFAM" id="SSF55785">
    <property type="entry name" value="PYP-like sensor domain (PAS domain)"/>
    <property type="match status" value="2"/>
</dbReference>
<keyword evidence="13" id="KW-0067">ATP-binding</keyword>
<dbReference type="PROSITE" id="PS50113">
    <property type="entry name" value="PAC"/>
    <property type="match status" value="2"/>
</dbReference>
<dbReference type="AlphaFoldDB" id="A0A175RF62"/>
<dbReference type="InterPro" id="IPR011102">
    <property type="entry name" value="Sig_transdc_His_kinase_HWE"/>
</dbReference>
<keyword evidence="4" id="KW-0600">Photoreceptor protein</keyword>
<dbReference type="PANTHER" id="PTHR41523:SF7">
    <property type="entry name" value="HISTIDINE KINASE"/>
    <property type="match status" value="1"/>
</dbReference>
<dbReference type="GO" id="GO:0004673">
    <property type="term" value="F:protein histidine kinase activity"/>
    <property type="evidence" value="ECO:0007669"/>
    <property type="project" value="UniProtKB-EC"/>
</dbReference>
<dbReference type="Pfam" id="PF08447">
    <property type="entry name" value="PAS_3"/>
    <property type="match status" value="1"/>
</dbReference>
<dbReference type="Pfam" id="PF13426">
    <property type="entry name" value="PAS_9"/>
    <property type="match status" value="1"/>
</dbReference>